<evidence type="ECO:0000256" key="1">
    <source>
        <dbReference type="SAM" id="Phobius"/>
    </source>
</evidence>
<feature type="transmembrane region" description="Helical" evidence="1">
    <location>
        <begin position="54"/>
        <end position="74"/>
    </location>
</feature>
<feature type="transmembrane region" description="Helical" evidence="1">
    <location>
        <begin position="6"/>
        <end position="27"/>
    </location>
</feature>
<protein>
    <recommendedName>
        <fullName evidence="4">DUF1772 domain-containing protein</fullName>
    </recommendedName>
</protein>
<dbReference type="EMBL" id="JAKLTR010000015">
    <property type="protein sequence ID" value="MCG2616871.1"/>
    <property type="molecule type" value="Genomic_DNA"/>
</dbReference>
<dbReference type="RefSeq" id="WP_237875408.1">
    <property type="nucleotide sequence ID" value="NZ_JAKLTR010000015.1"/>
</dbReference>
<evidence type="ECO:0000313" key="2">
    <source>
        <dbReference type="EMBL" id="MCG2616871.1"/>
    </source>
</evidence>
<keyword evidence="3" id="KW-1185">Reference proteome</keyword>
<dbReference type="Proteomes" id="UP001165367">
    <property type="component" value="Unassembled WGS sequence"/>
</dbReference>
<comment type="caution">
    <text evidence="2">The sequence shown here is derived from an EMBL/GenBank/DDBJ whole genome shotgun (WGS) entry which is preliminary data.</text>
</comment>
<evidence type="ECO:0000313" key="3">
    <source>
        <dbReference type="Proteomes" id="UP001165367"/>
    </source>
</evidence>
<keyword evidence="1" id="KW-0472">Membrane</keyword>
<sequence>MEIKITLFITLLAYAVVISQSFFYLLAMGNVCKNMKPATYIESRKLLDDRLSKTLAAAYYTTLLASIALTAFCVTNPSGLLFISSIISLIALVTDMVLAIKGNQPLNKIINTWTTSEYPMDWEYYRNRWFVFYNTRQAVNLTGFVVLVAGVIFGC</sequence>
<accession>A0ABS9KX17</accession>
<name>A0ABS9KX17_9BACT</name>
<keyword evidence="1" id="KW-0812">Transmembrane</keyword>
<gene>
    <name evidence="2" type="ORF">LZZ85_21420</name>
</gene>
<reference evidence="2" key="1">
    <citation type="submission" date="2022-01" db="EMBL/GenBank/DDBJ databases">
        <authorList>
            <person name="Jo J.-H."/>
            <person name="Im W.-T."/>
        </authorList>
    </citation>
    <scope>NUCLEOTIDE SEQUENCE</scope>
    <source>
        <strain evidence="2">NA20</strain>
    </source>
</reference>
<evidence type="ECO:0008006" key="4">
    <source>
        <dbReference type="Google" id="ProtNLM"/>
    </source>
</evidence>
<keyword evidence="1" id="KW-1133">Transmembrane helix</keyword>
<organism evidence="2 3">
    <name type="scientific">Terrimonas ginsenosidimutans</name>
    <dbReference type="NCBI Taxonomy" id="2908004"/>
    <lineage>
        <taxon>Bacteria</taxon>
        <taxon>Pseudomonadati</taxon>
        <taxon>Bacteroidota</taxon>
        <taxon>Chitinophagia</taxon>
        <taxon>Chitinophagales</taxon>
        <taxon>Chitinophagaceae</taxon>
        <taxon>Terrimonas</taxon>
    </lineage>
</organism>
<feature type="transmembrane region" description="Helical" evidence="1">
    <location>
        <begin position="80"/>
        <end position="100"/>
    </location>
</feature>
<proteinExistence type="predicted"/>